<dbReference type="Proteomes" id="UP000215914">
    <property type="component" value="Unassembled WGS sequence"/>
</dbReference>
<feature type="region of interest" description="Disordered" evidence="1">
    <location>
        <begin position="231"/>
        <end position="267"/>
    </location>
</feature>
<gene>
    <name evidence="2" type="ORF">HanXRQr2_Chr13g0595181</name>
</gene>
<evidence type="ECO:0000313" key="2">
    <source>
        <dbReference type="EMBL" id="KAF5773998.1"/>
    </source>
</evidence>
<protein>
    <submittedName>
        <fullName evidence="2">Uncharacterized protein</fullName>
    </submittedName>
</protein>
<dbReference type="EMBL" id="MNCJ02000328">
    <property type="protein sequence ID" value="KAF5773998.1"/>
    <property type="molecule type" value="Genomic_DNA"/>
</dbReference>
<feature type="compositionally biased region" description="Basic and acidic residues" evidence="1">
    <location>
        <begin position="90"/>
        <end position="107"/>
    </location>
</feature>
<organism evidence="2 3">
    <name type="scientific">Helianthus annuus</name>
    <name type="common">Common sunflower</name>
    <dbReference type="NCBI Taxonomy" id="4232"/>
    <lineage>
        <taxon>Eukaryota</taxon>
        <taxon>Viridiplantae</taxon>
        <taxon>Streptophyta</taxon>
        <taxon>Embryophyta</taxon>
        <taxon>Tracheophyta</taxon>
        <taxon>Spermatophyta</taxon>
        <taxon>Magnoliopsida</taxon>
        <taxon>eudicotyledons</taxon>
        <taxon>Gunneridae</taxon>
        <taxon>Pentapetalae</taxon>
        <taxon>asterids</taxon>
        <taxon>campanulids</taxon>
        <taxon>Asterales</taxon>
        <taxon>Asteraceae</taxon>
        <taxon>Asteroideae</taxon>
        <taxon>Heliantheae alliance</taxon>
        <taxon>Heliantheae</taxon>
        <taxon>Helianthus</taxon>
    </lineage>
</organism>
<feature type="compositionally biased region" description="Polar residues" evidence="1">
    <location>
        <begin position="49"/>
        <end position="59"/>
    </location>
</feature>
<proteinExistence type="predicted"/>
<keyword evidence="3" id="KW-1185">Reference proteome</keyword>
<dbReference type="Gramene" id="mRNA:HanXRQr2_Chr13g0595181">
    <property type="protein sequence ID" value="mRNA:HanXRQr2_Chr13g0595181"/>
    <property type="gene ID" value="HanXRQr2_Chr13g0595181"/>
</dbReference>
<name>A0A9K3HCH1_HELAN</name>
<feature type="region of interest" description="Disordered" evidence="1">
    <location>
        <begin position="296"/>
        <end position="333"/>
    </location>
</feature>
<dbReference type="AlphaFoldDB" id="A0A9K3HCH1"/>
<evidence type="ECO:0000256" key="1">
    <source>
        <dbReference type="SAM" id="MobiDB-lite"/>
    </source>
</evidence>
<evidence type="ECO:0000313" key="3">
    <source>
        <dbReference type="Proteomes" id="UP000215914"/>
    </source>
</evidence>
<feature type="compositionally biased region" description="Pro residues" evidence="1">
    <location>
        <begin position="242"/>
        <end position="258"/>
    </location>
</feature>
<sequence length="450" mass="49118">MAAYANVILGVVEDETDVDVVPTREELILLSSEESAGSSHDLIHHSSRAGPQQGPTQESAGEGVSTPPIVDPTVAAAEQKETRKKKREGKKTEGEKTAKEPANEPTRKRSSSSNLLDYVVVSDSLSGLNAGVKRSAPDPDDDITFTEMLAKKQRVLEDKKRELDAQAAVVLSEKKLKFTGEIVAPSESEVDLGFLARNLIIFLRRYSRHPSPLDDNCLSFTAASAKSTRSGVKVDISKITPPTSPPPVPFDVSPPYPDPKGKGKEGNVENDVAEKVVQSVAPGVVVQEGGVHVEGAETDWKSSEATPQGTIYTRRGPPSPGGGGPSGSRQGPEFRRVEGLTQCSRMDDLGNYREFYSLSLPPAERLFQKNRHCLDLLDDHIHSGVTFFSTTQEIVRDWQSMGEDVLEFEVAKKEFAAEGETFNSEKKGLLWRVDDSEEKLAKEKQFNTNC</sequence>
<reference evidence="2" key="2">
    <citation type="submission" date="2020-06" db="EMBL/GenBank/DDBJ databases">
        <title>Helianthus annuus Genome sequencing and assembly Release 2.</title>
        <authorList>
            <person name="Gouzy J."/>
            <person name="Langlade N."/>
            <person name="Munos S."/>
        </authorList>
    </citation>
    <scope>NUCLEOTIDE SEQUENCE</scope>
    <source>
        <tissue evidence="2">Leaves</tissue>
    </source>
</reference>
<feature type="region of interest" description="Disordered" evidence="1">
    <location>
        <begin position="33"/>
        <end position="113"/>
    </location>
</feature>
<accession>A0A9K3HCH1</accession>
<reference evidence="2" key="1">
    <citation type="journal article" date="2017" name="Nature">
        <title>The sunflower genome provides insights into oil metabolism, flowering and Asterid evolution.</title>
        <authorList>
            <person name="Badouin H."/>
            <person name="Gouzy J."/>
            <person name="Grassa C.J."/>
            <person name="Murat F."/>
            <person name="Staton S.E."/>
            <person name="Cottret L."/>
            <person name="Lelandais-Briere C."/>
            <person name="Owens G.L."/>
            <person name="Carrere S."/>
            <person name="Mayjonade B."/>
            <person name="Legrand L."/>
            <person name="Gill N."/>
            <person name="Kane N.C."/>
            <person name="Bowers J.E."/>
            <person name="Hubner S."/>
            <person name="Bellec A."/>
            <person name="Berard A."/>
            <person name="Berges H."/>
            <person name="Blanchet N."/>
            <person name="Boniface M.C."/>
            <person name="Brunel D."/>
            <person name="Catrice O."/>
            <person name="Chaidir N."/>
            <person name="Claudel C."/>
            <person name="Donnadieu C."/>
            <person name="Faraut T."/>
            <person name="Fievet G."/>
            <person name="Helmstetter N."/>
            <person name="King M."/>
            <person name="Knapp S.J."/>
            <person name="Lai Z."/>
            <person name="Le Paslier M.C."/>
            <person name="Lippi Y."/>
            <person name="Lorenzon L."/>
            <person name="Mandel J.R."/>
            <person name="Marage G."/>
            <person name="Marchand G."/>
            <person name="Marquand E."/>
            <person name="Bret-Mestries E."/>
            <person name="Morien E."/>
            <person name="Nambeesan S."/>
            <person name="Nguyen T."/>
            <person name="Pegot-Espagnet P."/>
            <person name="Pouilly N."/>
            <person name="Raftis F."/>
            <person name="Sallet E."/>
            <person name="Schiex T."/>
            <person name="Thomas J."/>
            <person name="Vandecasteele C."/>
            <person name="Vares D."/>
            <person name="Vear F."/>
            <person name="Vautrin S."/>
            <person name="Crespi M."/>
            <person name="Mangin B."/>
            <person name="Burke J.M."/>
            <person name="Salse J."/>
            <person name="Munos S."/>
            <person name="Vincourt P."/>
            <person name="Rieseberg L.H."/>
            <person name="Langlade N.B."/>
        </authorList>
    </citation>
    <scope>NUCLEOTIDE SEQUENCE</scope>
    <source>
        <tissue evidence="2">Leaves</tissue>
    </source>
</reference>
<comment type="caution">
    <text evidence="2">The sequence shown here is derived from an EMBL/GenBank/DDBJ whole genome shotgun (WGS) entry which is preliminary data.</text>
</comment>